<evidence type="ECO:0000313" key="1">
    <source>
        <dbReference type="EMBL" id="KAG0527564.1"/>
    </source>
</evidence>
<dbReference type="EMBL" id="CM027685">
    <property type="protein sequence ID" value="KAG0527564.1"/>
    <property type="molecule type" value="Genomic_DNA"/>
</dbReference>
<sequence>MLFAKGCCKWWKNVAKRIATLEFDRTRKSIGVIVKASSGSNTLLVKGAVETLLEHRSVLWVLLFGDLSWRRHVLYVPSPAWNMSPAQWTGQDERDGQEATKVSCEYIGLCFQ</sequence>
<reference evidence="1" key="1">
    <citation type="journal article" date="2019" name="BMC Genomics">
        <title>A new reference genome for Sorghum bicolor reveals high levels of sequence similarity between sweet and grain genotypes: implications for the genetics of sugar metabolism.</title>
        <authorList>
            <person name="Cooper E.A."/>
            <person name="Brenton Z.W."/>
            <person name="Flinn B.S."/>
            <person name="Jenkins J."/>
            <person name="Shu S."/>
            <person name="Flowers D."/>
            <person name="Luo F."/>
            <person name="Wang Y."/>
            <person name="Xia P."/>
            <person name="Barry K."/>
            <person name="Daum C."/>
            <person name="Lipzen A."/>
            <person name="Yoshinaga Y."/>
            <person name="Schmutz J."/>
            <person name="Saski C."/>
            <person name="Vermerris W."/>
            <person name="Kresovich S."/>
        </authorList>
    </citation>
    <scope>NUCLEOTIDE SEQUENCE</scope>
</reference>
<proteinExistence type="predicted"/>
<comment type="caution">
    <text evidence="1">The sequence shown here is derived from an EMBL/GenBank/DDBJ whole genome shotgun (WGS) entry which is preliminary data.</text>
</comment>
<dbReference type="SUPFAM" id="SSF81660">
    <property type="entry name" value="Metal cation-transporting ATPase, ATP-binding domain N"/>
    <property type="match status" value="1"/>
</dbReference>
<dbReference type="AlphaFoldDB" id="A0A921QSW3"/>
<accession>A0A921QSW3</accession>
<dbReference type="GO" id="GO:0000166">
    <property type="term" value="F:nucleotide binding"/>
    <property type="evidence" value="ECO:0007669"/>
    <property type="project" value="InterPro"/>
</dbReference>
<protein>
    <submittedName>
        <fullName evidence="1">Uncharacterized protein</fullName>
    </submittedName>
</protein>
<dbReference type="Proteomes" id="UP000807115">
    <property type="component" value="Chromosome 6"/>
</dbReference>
<dbReference type="Gene3D" id="3.40.1110.10">
    <property type="entry name" value="Calcium-transporting ATPase, cytoplasmic domain N"/>
    <property type="match status" value="1"/>
</dbReference>
<dbReference type="InterPro" id="IPR023299">
    <property type="entry name" value="ATPase_P-typ_cyto_dom_N"/>
</dbReference>
<organism evidence="1 2">
    <name type="scientific">Sorghum bicolor</name>
    <name type="common">Sorghum</name>
    <name type="synonym">Sorghum vulgare</name>
    <dbReference type="NCBI Taxonomy" id="4558"/>
    <lineage>
        <taxon>Eukaryota</taxon>
        <taxon>Viridiplantae</taxon>
        <taxon>Streptophyta</taxon>
        <taxon>Embryophyta</taxon>
        <taxon>Tracheophyta</taxon>
        <taxon>Spermatophyta</taxon>
        <taxon>Magnoliopsida</taxon>
        <taxon>Liliopsida</taxon>
        <taxon>Poales</taxon>
        <taxon>Poaceae</taxon>
        <taxon>PACMAD clade</taxon>
        <taxon>Panicoideae</taxon>
        <taxon>Andropogonodae</taxon>
        <taxon>Andropogoneae</taxon>
        <taxon>Sorghinae</taxon>
        <taxon>Sorghum</taxon>
    </lineage>
</organism>
<reference evidence="1" key="2">
    <citation type="submission" date="2020-10" db="EMBL/GenBank/DDBJ databases">
        <authorList>
            <person name="Cooper E.A."/>
            <person name="Brenton Z.W."/>
            <person name="Flinn B.S."/>
            <person name="Jenkins J."/>
            <person name="Shu S."/>
            <person name="Flowers D."/>
            <person name="Luo F."/>
            <person name="Wang Y."/>
            <person name="Xia P."/>
            <person name="Barry K."/>
            <person name="Daum C."/>
            <person name="Lipzen A."/>
            <person name="Yoshinaga Y."/>
            <person name="Schmutz J."/>
            <person name="Saski C."/>
            <person name="Vermerris W."/>
            <person name="Kresovich S."/>
        </authorList>
    </citation>
    <scope>NUCLEOTIDE SEQUENCE</scope>
</reference>
<evidence type="ECO:0000313" key="2">
    <source>
        <dbReference type="Proteomes" id="UP000807115"/>
    </source>
</evidence>
<name>A0A921QSW3_SORBI</name>
<dbReference type="Pfam" id="PF13246">
    <property type="entry name" value="Cation_ATPase"/>
    <property type="match status" value="1"/>
</dbReference>
<gene>
    <name evidence="1" type="ORF">BDA96_06G243700</name>
</gene>